<evidence type="ECO:0008006" key="5">
    <source>
        <dbReference type="Google" id="ProtNLM"/>
    </source>
</evidence>
<evidence type="ECO:0000313" key="4">
    <source>
        <dbReference type="Proteomes" id="UP000239089"/>
    </source>
</evidence>
<protein>
    <recommendedName>
        <fullName evidence="5">PepSY domain-containing protein</fullName>
    </recommendedName>
</protein>
<feature type="compositionally biased region" description="Pro residues" evidence="1">
    <location>
        <begin position="149"/>
        <end position="177"/>
    </location>
</feature>
<proteinExistence type="predicted"/>
<feature type="chain" id="PRO_5018127079" description="PepSY domain-containing protein" evidence="2">
    <location>
        <begin position="26"/>
        <end position="215"/>
    </location>
</feature>
<keyword evidence="2" id="KW-0732">Signal</keyword>
<evidence type="ECO:0000256" key="2">
    <source>
        <dbReference type="SAM" id="SignalP"/>
    </source>
</evidence>
<dbReference type="Proteomes" id="UP000239089">
    <property type="component" value="Unassembled WGS sequence"/>
</dbReference>
<evidence type="ECO:0000256" key="1">
    <source>
        <dbReference type="SAM" id="MobiDB-lite"/>
    </source>
</evidence>
<dbReference type="AlphaFoldDB" id="A0A2S6NA06"/>
<evidence type="ECO:0000313" key="3">
    <source>
        <dbReference type="EMBL" id="PPQ31427.1"/>
    </source>
</evidence>
<feature type="signal peptide" evidence="2">
    <location>
        <begin position="1"/>
        <end position="25"/>
    </location>
</feature>
<accession>A0A2S6NA06</accession>
<comment type="caution">
    <text evidence="3">The sequence shown here is derived from an EMBL/GenBank/DDBJ whole genome shotgun (WGS) entry which is preliminary data.</text>
</comment>
<organism evidence="3 4">
    <name type="scientific">Rhodoblastus sphagnicola</name>
    <dbReference type="NCBI Taxonomy" id="333368"/>
    <lineage>
        <taxon>Bacteria</taxon>
        <taxon>Pseudomonadati</taxon>
        <taxon>Pseudomonadota</taxon>
        <taxon>Alphaproteobacteria</taxon>
        <taxon>Hyphomicrobiales</taxon>
        <taxon>Rhodoblastaceae</taxon>
        <taxon>Rhodoblastus</taxon>
    </lineage>
</organism>
<gene>
    <name evidence="3" type="ORF">CCR94_08975</name>
</gene>
<reference evidence="3 4" key="1">
    <citation type="journal article" date="2018" name="Arch. Microbiol.">
        <title>New insights into the metabolic potential of the phototrophic purple bacterium Rhodopila globiformis DSM 161(T) from its draft genome sequence and evidence for a vanadium-dependent nitrogenase.</title>
        <authorList>
            <person name="Imhoff J.F."/>
            <person name="Rahn T."/>
            <person name="Kunzel S."/>
            <person name="Neulinger S.C."/>
        </authorList>
    </citation>
    <scope>NUCLEOTIDE SEQUENCE [LARGE SCALE GENOMIC DNA]</scope>
    <source>
        <strain evidence="3 4">DSM 16996</strain>
    </source>
</reference>
<dbReference type="EMBL" id="NHSJ01000057">
    <property type="protein sequence ID" value="PPQ31427.1"/>
    <property type="molecule type" value="Genomic_DNA"/>
</dbReference>
<sequence length="215" mass="23135">MSRFAYSRLGLAALAIFLAGAPAGAGSLMDMDIDTGPYFKFFFSAPDKPRPVVALRPHRVGAILRREGARMIGRPLVRGFEIVAFGRFPSGEERKFTLDAETGGILTVTLSRPAPERPRPRVNGDEPPDIPLGRPVHPAGPLDADHLGTPPPPSPPEEVLPPPPPKQVEEPPPPPPMIEEGEIVEAPPERRPDPNAALSPIKPLKGAPKIEKLPQ</sequence>
<name>A0A2S6NA06_9HYPH</name>
<feature type="compositionally biased region" description="Basic and acidic residues" evidence="1">
    <location>
        <begin position="114"/>
        <end position="124"/>
    </location>
</feature>
<feature type="region of interest" description="Disordered" evidence="1">
    <location>
        <begin position="107"/>
        <end position="215"/>
    </location>
</feature>
<keyword evidence="4" id="KW-1185">Reference proteome</keyword>